<feature type="domain" description="Ap4A phosphorylase 1/2 N-terminal" evidence="4">
    <location>
        <begin position="10"/>
        <end position="181"/>
    </location>
</feature>
<evidence type="ECO:0000256" key="1">
    <source>
        <dbReference type="PIRSR" id="PIRSR000846-1"/>
    </source>
</evidence>
<dbReference type="InterPro" id="IPR036265">
    <property type="entry name" value="HIT-like_sf"/>
</dbReference>
<dbReference type="OrthoDB" id="10267950at2759"/>
<protein>
    <submittedName>
        <fullName evidence="5">HIT-like domain-containing protein</fullName>
    </submittedName>
</protein>
<dbReference type="EMBL" id="SOZI01000113">
    <property type="protein sequence ID" value="TNY18984.1"/>
    <property type="molecule type" value="Genomic_DNA"/>
</dbReference>
<name>A0A5C5FSN7_9BASI</name>
<organism evidence="5 6">
    <name type="scientific">Rhodotorula diobovata</name>
    <dbReference type="NCBI Taxonomy" id="5288"/>
    <lineage>
        <taxon>Eukaryota</taxon>
        <taxon>Fungi</taxon>
        <taxon>Dikarya</taxon>
        <taxon>Basidiomycota</taxon>
        <taxon>Pucciniomycotina</taxon>
        <taxon>Microbotryomycetes</taxon>
        <taxon>Sporidiobolales</taxon>
        <taxon>Sporidiobolaceae</taxon>
        <taxon>Rhodotorula</taxon>
    </lineage>
</organism>
<sequence>MTTPAVFAGLGPKLKAQYTAALKAGSLLFTESDVVELDDEDIGIPFEVRYAPALAKKPTKADGKGTNDDDARPADKPADPFAPPYQQDLFVAEETVKEDDDDSGESFAILLNKFCVTPRHFLLVTKEFRKQTTPLSPLEVFTAWSVLKQLGAREKHLAFFNCGDESGASQPHKHLQFIPISNGMAPFDSFIDAHKPAKPQTPFQLPLPYANFTALIDPPSSASRPDLVSYLGQRFVELLDLMIDHRRRLSLSDPAALGLDADASEQPTRGIRLSDMSYNVVLTQRYLHLVPRRREKYLTARSSLPVSINSLGFAGMVLVKDERALDEVKEVGVLEVLKQVGLPPLDIVDAHLGEDGNELA</sequence>
<dbReference type="InterPro" id="IPR043171">
    <property type="entry name" value="Ap4A_phos1/2-like"/>
</dbReference>
<dbReference type="GO" id="GO:0005524">
    <property type="term" value="F:ATP binding"/>
    <property type="evidence" value="ECO:0007669"/>
    <property type="project" value="InterPro"/>
</dbReference>
<dbReference type="Pfam" id="PF19327">
    <property type="entry name" value="Ap4A_phos_N"/>
    <property type="match status" value="1"/>
</dbReference>
<dbReference type="Gene3D" id="3.30.428.70">
    <property type="match status" value="1"/>
</dbReference>
<dbReference type="GO" id="GO:0009117">
    <property type="term" value="P:nucleotide metabolic process"/>
    <property type="evidence" value="ECO:0007669"/>
    <property type="project" value="InterPro"/>
</dbReference>
<feature type="domain" description="ATP adenylyltransferase C-terminal" evidence="3">
    <location>
        <begin position="207"/>
        <end position="343"/>
    </location>
</feature>
<evidence type="ECO:0000256" key="2">
    <source>
        <dbReference type="SAM" id="MobiDB-lite"/>
    </source>
</evidence>
<gene>
    <name evidence="5" type="ORF">DMC30DRAFT_354631</name>
</gene>
<reference evidence="5 6" key="1">
    <citation type="submission" date="2019-03" db="EMBL/GenBank/DDBJ databases">
        <title>Rhodosporidium diobovatum UCD-FST 08-225 genome sequencing, assembly, and annotation.</title>
        <authorList>
            <person name="Fakankun I.U."/>
            <person name="Fristensky B."/>
            <person name="Levin D.B."/>
        </authorList>
    </citation>
    <scope>NUCLEOTIDE SEQUENCE [LARGE SCALE GENOMIC DNA]</scope>
    <source>
        <strain evidence="5 6">UCD-FST 08-225</strain>
    </source>
</reference>
<dbReference type="PANTHER" id="PTHR38420:SF1">
    <property type="entry name" value="PUTATIVE (AFU_ORTHOLOGUE AFUA_5G14690)-RELATED"/>
    <property type="match status" value="1"/>
</dbReference>
<dbReference type="InterPro" id="IPR019200">
    <property type="entry name" value="ATP_adenylylTrfase_C"/>
</dbReference>
<evidence type="ECO:0000313" key="5">
    <source>
        <dbReference type="EMBL" id="TNY18984.1"/>
    </source>
</evidence>
<evidence type="ECO:0000259" key="3">
    <source>
        <dbReference type="Pfam" id="PF09830"/>
    </source>
</evidence>
<evidence type="ECO:0000259" key="4">
    <source>
        <dbReference type="Pfam" id="PF19327"/>
    </source>
</evidence>
<comment type="caution">
    <text evidence="5">The sequence shown here is derived from an EMBL/GenBank/DDBJ whole genome shotgun (WGS) entry which is preliminary data.</text>
</comment>
<dbReference type="PIRSF" id="PIRSF000846">
    <property type="entry name" value="ATP_adenylyltr"/>
    <property type="match status" value="1"/>
</dbReference>
<dbReference type="PANTHER" id="PTHR38420">
    <property type="entry name" value="AP-4-A PHOSPHORYLASE II"/>
    <property type="match status" value="1"/>
</dbReference>
<evidence type="ECO:0000313" key="6">
    <source>
        <dbReference type="Proteomes" id="UP000311382"/>
    </source>
</evidence>
<dbReference type="AlphaFoldDB" id="A0A5C5FSN7"/>
<dbReference type="InterPro" id="IPR009163">
    <property type="entry name" value="Ap4A_phos1/2"/>
</dbReference>
<feature type="compositionally biased region" description="Basic and acidic residues" evidence="2">
    <location>
        <begin position="59"/>
        <end position="78"/>
    </location>
</feature>
<dbReference type="Pfam" id="PF09830">
    <property type="entry name" value="ATP_transf"/>
    <property type="match status" value="1"/>
</dbReference>
<dbReference type="GO" id="GO:0003877">
    <property type="term" value="F:ATP:ADP adenylyltransferase activity"/>
    <property type="evidence" value="ECO:0007669"/>
    <property type="project" value="InterPro"/>
</dbReference>
<dbReference type="InterPro" id="IPR045759">
    <property type="entry name" value="Ap4A_phos1/2_N"/>
</dbReference>
<keyword evidence="6" id="KW-1185">Reference proteome</keyword>
<feature type="region of interest" description="Disordered" evidence="2">
    <location>
        <begin position="57"/>
        <end position="83"/>
    </location>
</feature>
<dbReference type="Proteomes" id="UP000311382">
    <property type="component" value="Unassembled WGS sequence"/>
</dbReference>
<dbReference type="SUPFAM" id="SSF54197">
    <property type="entry name" value="HIT-like"/>
    <property type="match status" value="1"/>
</dbReference>
<accession>A0A5C5FSN7</accession>
<dbReference type="STRING" id="5288.A0A5C5FSN7"/>
<proteinExistence type="predicted"/>
<feature type="active site" description="Nucleophile" evidence="1">
    <location>
        <position position="174"/>
    </location>
</feature>